<proteinExistence type="predicted"/>
<accession>S8ESL4</accession>
<dbReference type="EMBL" id="KE504394">
    <property type="protein sequence ID" value="EPS92680.1"/>
    <property type="molecule type" value="Genomic_DNA"/>
</dbReference>
<feature type="region of interest" description="Disordered" evidence="1">
    <location>
        <begin position="1"/>
        <end position="83"/>
    </location>
</feature>
<keyword evidence="3" id="KW-1185">Reference proteome</keyword>
<name>S8ESL4_FOMSC</name>
<dbReference type="Proteomes" id="UP000015241">
    <property type="component" value="Unassembled WGS sequence"/>
</dbReference>
<protein>
    <submittedName>
        <fullName evidence="2">Uncharacterized protein</fullName>
    </submittedName>
</protein>
<evidence type="ECO:0000256" key="1">
    <source>
        <dbReference type="SAM" id="MobiDB-lite"/>
    </source>
</evidence>
<evidence type="ECO:0000313" key="2">
    <source>
        <dbReference type="EMBL" id="EPS92680.1"/>
    </source>
</evidence>
<evidence type="ECO:0000313" key="3">
    <source>
        <dbReference type="Proteomes" id="UP000015241"/>
    </source>
</evidence>
<dbReference type="AlphaFoldDB" id="S8ESL4"/>
<dbReference type="InParanoid" id="S8ESL4"/>
<feature type="non-terminal residue" evidence="2">
    <location>
        <position position="110"/>
    </location>
</feature>
<feature type="compositionally biased region" description="Polar residues" evidence="1">
    <location>
        <begin position="43"/>
        <end position="52"/>
    </location>
</feature>
<reference evidence="2 3" key="1">
    <citation type="journal article" date="2012" name="Science">
        <title>The Paleozoic origin of enzymatic lignin decomposition reconstructed from 31 fungal genomes.</title>
        <authorList>
            <person name="Floudas D."/>
            <person name="Binder M."/>
            <person name="Riley R."/>
            <person name="Barry K."/>
            <person name="Blanchette R.A."/>
            <person name="Henrissat B."/>
            <person name="Martinez A.T."/>
            <person name="Otillar R."/>
            <person name="Spatafora J.W."/>
            <person name="Yadav J.S."/>
            <person name="Aerts A."/>
            <person name="Benoit I."/>
            <person name="Boyd A."/>
            <person name="Carlson A."/>
            <person name="Copeland A."/>
            <person name="Coutinho P.M."/>
            <person name="de Vries R.P."/>
            <person name="Ferreira P."/>
            <person name="Findley K."/>
            <person name="Foster B."/>
            <person name="Gaskell J."/>
            <person name="Glotzer D."/>
            <person name="Gorecki P."/>
            <person name="Heitman J."/>
            <person name="Hesse C."/>
            <person name="Hori C."/>
            <person name="Igarashi K."/>
            <person name="Jurgens J.A."/>
            <person name="Kallen N."/>
            <person name="Kersten P."/>
            <person name="Kohler A."/>
            <person name="Kuees U."/>
            <person name="Kumar T.K.A."/>
            <person name="Kuo A."/>
            <person name="LaButti K."/>
            <person name="Larrondo L.F."/>
            <person name="Lindquist E."/>
            <person name="Ling A."/>
            <person name="Lombard V."/>
            <person name="Lucas S."/>
            <person name="Lundell T."/>
            <person name="Martin R."/>
            <person name="McLaughlin D.J."/>
            <person name="Morgenstern I."/>
            <person name="Morin E."/>
            <person name="Murat C."/>
            <person name="Nagy L.G."/>
            <person name="Nolan M."/>
            <person name="Ohm R.A."/>
            <person name="Patyshakuliyeva A."/>
            <person name="Rokas A."/>
            <person name="Ruiz-Duenas F.J."/>
            <person name="Sabat G."/>
            <person name="Salamov A."/>
            <person name="Samejima M."/>
            <person name="Schmutz J."/>
            <person name="Slot J.C."/>
            <person name="St John F."/>
            <person name="Stenlid J."/>
            <person name="Sun H."/>
            <person name="Sun S."/>
            <person name="Syed K."/>
            <person name="Tsang A."/>
            <person name="Wiebenga A."/>
            <person name="Young D."/>
            <person name="Pisabarro A."/>
            <person name="Eastwood D.C."/>
            <person name="Martin F."/>
            <person name="Cullen D."/>
            <person name="Grigoriev I.V."/>
            <person name="Hibbett D.S."/>
        </authorList>
    </citation>
    <scope>NUCLEOTIDE SEQUENCE</scope>
    <source>
        <strain evidence="3">FP-58527</strain>
    </source>
</reference>
<organism evidence="2 3">
    <name type="scientific">Fomitopsis schrenkii</name>
    <name type="common">Brown rot fungus</name>
    <dbReference type="NCBI Taxonomy" id="2126942"/>
    <lineage>
        <taxon>Eukaryota</taxon>
        <taxon>Fungi</taxon>
        <taxon>Dikarya</taxon>
        <taxon>Basidiomycota</taxon>
        <taxon>Agaricomycotina</taxon>
        <taxon>Agaricomycetes</taxon>
        <taxon>Polyporales</taxon>
        <taxon>Fomitopsis</taxon>
    </lineage>
</organism>
<gene>
    <name evidence="2" type="ORF">FOMPIDRAFT_1056649</name>
</gene>
<dbReference type="HOGENOM" id="CLU_2176979_0_0_1"/>
<sequence length="110" mass="11859">MDRSVTFSAPSPSPPSDPAAEARAHSPSGDTDPTSEDERACTAFNSSFQDSGYGSGGGESIHNEDLNHPHKEPSPSITSASEDFEELSLNPLAEYHFVELFGKDFPHKHK</sequence>
<feature type="compositionally biased region" description="Basic and acidic residues" evidence="1">
    <location>
        <begin position="61"/>
        <end position="73"/>
    </location>
</feature>